<keyword evidence="4" id="KW-1185">Reference proteome</keyword>
<dbReference type="EMBL" id="CP086720">
    <property type="protein sequence ID" value="WOO85431.1"/>
    <property type="molecule type" value="Genomic_DNA"/>
</dbReference>
<feature type="region of interest" description="Disordered" evidence="1">
    <location>
        <begin position="1"/>
        <end position="27"/>
    </location>
</feature>
<dbReference type="PANTHER" id="PTHR15629">
    <property type="entry name" value="SH3YL1 PROTEIN"/>
    <property type="match status" value="1"/>
</dbReference>
<dbReference type="GO" id="GO:0035091">
    <property type="term" value="F:phosphatidylinositol binding"/>
    <property type="evidence" value="ECO:0007669"/>
    <property type="project" value="TreeGrafter"/>
</dbReference>
<dbReference type="CDD" id="cd11524">
    <property type="entry name" value="SYLF"/>
    <property type="match status" value="1"/>
</dbReference>
<dbReference type="Proteomes" id="UP000827549">
    <property type="component" value="Chromosome 7"/>
</dbReference>
<feature type="compositionally biased region" description="Basic and acidic residues" evidence="1">
    <location>
        <begin position="474"/>
        <end position="483"/>
    </location>
</feature>
<name>A0AAF0YIU1_9TREE</name>
<dbReference type="InterPro" id="IPR051702">
    <property type="entry name" value="SH3_domain_YSC84-like"/>
</dbReference>
<feature type="compositionally biased region" description="Basic and acidic residues" evidence="1">
    <location>
        <begin position="330"/>
        <end position="344"/>
    </location>
</feature>
<feature type="domain" description="Ysc84 actin-binding" evidence="2">
    <location>
        <begin position="163"/>
        <end position="285"/>
    </location>
</feature>
<sequence>MAFQPPPRHPAALTPPSRPDSPGATDWKTRMKARSSATGHKALNKGIAVSDNLGGKINSFAERRLGTEHFWPVTGDFPQEMDKAARILRSFTVNGIMTQEKKSKKKIIRKIPSSVIANAKGLAIFTSMRSGIAPLGGAGGAGLVVARLEDGSWSAPAAISPQNLSTGFLLGVDIYDCILVIRSQEALDSFGSHKVTLGTEIAVAAGPWGAGAAVEAGKERAAVFSYINSRGMYAGVEVVGQAFFSRTDENGNMYHWPGVKAADILGGKVPVPREAYNLMDALKDAESGAAQRRIVTASTEIEDQVAEGLSNLELEEGEVLKLPPTPTQTDGHEGESDPETERITHRSWTLALPKALRHQARHSVDGVPPPPPPRRRVPPFSAGASPGATPPPVPPRSHARTRSVSPPSGPLGYTAPYETRKEHVPSPLAPTDGFVHDALPLSPHGSMTSGSAASGSLASPASNAPPPYESMSPSERREWEQHEASLGTPASIIPEGQTPLLVPESGTPALLIPPVASPGLQIPLPELTEEEKENWEKQEKERKEREEEEQLV</sequence>
<feature type="compositionally biased region" description="Low complexity" evidence="1">
    <location>
        <begin position="378"/>
        <end position="387"/>
    </location>
</feature>
<dbReference type="AlphaFoldDB" id="A0AAF0YIU1"/>
<evidence type="ECO:0000313" key="4">
    <source>
        <dbReference type="Proteomes" id="UP000827549"/>
    </source>
</evidence>
<reference evidence="3" key="1">
    <citation type="submission" date="2023-10" db="EMBL/GenBank/DDBJ databases">
        <authorList>
            <person name="Noh H."/>
        </authorList>
    </citation>
    <scope>NUCLEOTIDE SEQUENCE</scope>
    <source>
        <strain evidence="3">DUCC4014</strain>
    </source>
</reference>
<feature type="region of interest" description="Disordered" evidence="1">
    <location>
        <begin position="310"/>
        <end position="552"/>
    </location>
</feature>
<gene>
    <name evidence="3" type="primary">SH3YL1</name>
    <name evidence="3" type="ORF">LOC62_07G008930</name>
</gene>
<proteinExistence type="predicted"/>
<feature type="compositionally biased region" description="Low complexity" evidence="1">
    <location>
        <begin position="445"/>
        <end position="462"/>
    </location>
</feature>
<feature type="compositionally biased region" description="Basic and acidic residues" evidence="1">
    <location>
        <begin position="534"/>
        <end position="545"/>
    </location>
</feature>
<dbReference type="Pfam" id="PF04366">
    <property type="entry name" value="Ysc84"/>
    <property type="match status" value="1"/>
</dbReference>
<evidence type="ECO:0000259" key="2">
    <source>
        <dbReference type="Pfam" id="PF04366"/>
    </source>
</evidence>
<dbReference type="RefSeq" id="XP_062631457.1">
    <property type="nucleotide sequence ID" value="XM_062775473.1"/>
</dbReference>
<organism evidence="3 4">
    <name type="scientific">Vanrija pseudolonga</name>
    <dbReference type="NCBI Taxonomy" id="143232"/>
    <lineage>
        <taxon>Eukaryota</taxon>
        <taxon>Fungi</taxon>
        <taxon>Dikarya</taxon>
        <taxon>Basidiomycota</taxon>
        <taxon>Agaricomycotina</taxon>
        <taxon>Tremellomycetes</taxon>
        <taxon>Trichosporonales</taxon>
        <taxon>Trichosporonaceae</taxon>
        <taxon>Vanrija</taxon>
    </lineage>
</organism>
<dbReference type="PANTHER" id="PTHR15629:SF40">
    <property type="entry name" value="YSC84 ACTIN-BINDING DOMAIN-CONTAINING PROTEIN"/>
    <property type="match status" value="1"/>
</dbReference>
<evidence type="ECO:0000256" key="1">
    <source>
        <dbReference type="SAM" id="MobiDB-lite"/>
    </source>
</evidence>
<accession>A0AAF0YIU1</accession>
<dbReference type="GeneID" id="87812094"/>
<dbReference type="InterPro" id="IPR007461">
    <property type="entry name" value="Ysc84_actin-binding"/>
</dbReference>
<protein>
    <submittedName>
        <fullName evidence="3">SH3 domain-containing YSC84-like protein 1</fullName>
    </submittedName>
</protein>
<evidence type="ECO:0000313" key="3">
    <source>
        <dbReference type="EMBL" id="WOO85431.1"/>
    </source>
</evidence>